<dbReference type="PROSITE" id="PS50240">
    <property type="entry name" value="TRYPSIN_DOM"/>
    <property type="match status" value="1"/>
</dbReference>
<dbReference type="EMBL" id="JAMKOV010000006">
    <property type="protein sequence ID" value="KAI8039015.1"/>
    <property type="molecule type" value="Genomic_DNA"/>
</dbReference>
<dbReference type="InterPro" id="IPR001314">
    <property type="entry name" value="Peptidase_S1A"/>
</dbReference>
<comment type="caution">
    <text evidence="11">The sequence shown here is derived from an EMBL/GenBank/DDBJ whole genome shotgun (WGS) entry which is preliminary data.</text>
</comment>
<dbReference type="CDD" id="cd00190">
    <property type="entry name" value="Tryp_SPc"/>
    <property type="match status" value="1"/>
</dbReference>
<evidence type="ECO:0000256" key="8">
    <source>
        <dbReference type="RuleBase" id="RU363034"/>
    </source>
</evidence>
<evidence type="ECO:0000256" key="7">
    <source>
        <dbReference type="ARBA" id="ARBA00023157"/>
    </source>
</evidence>
<organism evidence="11 12">
    <name type="scientific">Drosophila gunungcola</name>
    <name type="common">fruit fly</name>
    <dbReference type="NCBI Taxonomy" id="103775"/>
    <lineage>
        <taxon>Eukaryota</taxon>
        <taxon>Metazoa</taxon>
        <taxon>Ecdysozoa</taxon>
        <taxon>Arthropoda</taxon>
        <taxon>Hexapoda</taxon>
        <taxon>Insecta</taxon>
        <taxon>Pterygota</taxon>
        <taxon>Neoptera</taxon>
        <taxon>Endopterygota</taxon>
        <taxon>Diptera</taxon>
        <taxon>Brachycera</taxon>
        <taxon>Muscomorpha</taxon>
        <taxon>Ephydroidea</taxon>
        <taxon>Drosophilidae</taxon>
        <taxon>Drosophila</taxon>
        <taxon>Sophophora</taxon>
    </lineage>
</organism>
<dbReference type="InterPro" id="IPR009003">
    <property type="entry name" value="Peptidase_S1_PA"/>
</dbReference>
<dbReference type="Pfam" id="PF00089">
    <property type="entry name" value="Trypsin"/>
    <property type="match status" value="1"/>
</dbReference>
<dbReference type="InterPro" id="IPR018114">
    <property type="entry name" value="TRYPSIN_HIS"/>
</dbReference>
<name>A0A9P9YLR5_9MUSC</name>
<keyword evidence="4 8" id="KW-0378">Hydrolase</keyword>
<evidence type="ECO:0000256" key="3">
    <source>
        <dbReference type="ARBA" id="ARBA00022729"/>
    </source>
</evidence>
<gene>
    <name evidence="11" type="ORF">M5D96_007730</name>
</gene>
<evidence type="ECO:0000256" key="2">
    <source>
        <dbReference type="ARBA" id="ARBA00022670"/>
    </source>
</evidence>
<keyword evidence="12" id="KW-1185">Reference proteome</keyword>
<accession>A0A9P9YLR5</accession>
<evidence type="ECO:0000256" key="1">
    <source>
        <dbReference type="ARBA" id="ARBA00007664"/>
    </source>
</evidence>
<sequence length="304" mass="32354">MLWRWDYLVLGMLLLAELSQLGEAVTTTRRNRRLRNGNAKKVATRRNLIGTTARKLSTKKLNNRSKKASTSTSSSKIQSKIVGGTSTTISSTPYIVQVRRATNLCGGSLIADRWVLTAAHCVKGHSASVFTVLAGSTTLDGSDGVTRSVDSVHVAPKFTTSKMNMDAALLKLNASLTGTNIGTISMATTRPKAGAKVRIAGWGVTSEGSSSASKTLRATQIRVSRQQKCRTNYRSKATITKYMFCGRAAGKDTCSGDSGGPVTRNNTLVGIVSFGYGCGRAGFPGVYTAVSSIRTWANNVMANN</sequence>
<dbReference type="InterPro" id="IPR033116">
    <property type="entry name" value="TRYPSIN_SER"/>
</dbReference>
<dbReference type="InterPro" id="IPR001254">
    <property type="entry name" value="Trypsin_dom"/>
</dbReference>
<dbReference type="InterPro" id="IPR043504">
    <property type="entry name" value="Peptidase_S1_PA_chymotrypsin"/>
</dbReference>
<dbReference type="GO" id="GO:0006508">
    <property type="term" value="P:proteolysis"/>
    <property type="evidence" value="ECO:0007669"/>
    <property type="project" value="UniProtKB-KW"/>
</dbReference>
<reference evidence="11" key="1">
    <citation type="journal article" date="2023" name="Genome Biol. Evol.">
        <title>Long-read-based Genome Assembly of Drosophila gunungcola Reveals Fewer Chemosensory Genes in Flower-breeding Species.</title>
        <authorList>
            <person name="Negi A."/>
            <person name="Liao B.Y."/>
            <person name="Yeh S.D."/>
        </authorList>
    </citation>
    <scope>NUCLEOTIDE SEQUENCE</scope>
    <source>
        <strain evidence="11">Sukarami</strain>
    </source>
</reference>
<evidence type="ECO:0000256" key="6">
    <source>
        <dbReference type="ARBA" id="ARBA00023145"/>
    </source>
</evidence>
<dbReference type="Gene3D" id="2.40.10.10">
    <property type="entry name" value="Trypsin-like serine proteases"/>
    <property type="match status" value="1"/>
</dbReference>
<keyword evidence="3 9" id="KW-0732">Signal</keyword>
<keyword evidence="7" id="KW-1015">Disulfide bond</keyword>
<dbReference type="FunFam" id="2.40.10.10:FF:000034">
    <property type="entry name" value="Eupolytin"/>
    <property type="match status" value="1"/>
</dbReference>
<evidence type="ECO:0000256" key="9">
    <source>
        <dbReference type="SAM" id="SignalP"/>
    </source>
</evidence>
<protein>
    <recommendedName>
        <fullName evidence="10">Peptidase S1 domain-containing protein</fullName>
    </recommendedName>
</protein>
<dbReference type="SMART" id="SM00020">
    <property type="entry name" value="Tryp_SPc"/>
    <property type="match status" value="1"/>
</dbReference>
<comment type="similarity">
    <text evidence="1">Belongs to the peptidase S1 family.</text>
</comment>
<proteinExistence type="inferred from homology"/>
<dbReference type="InterPro" id="IPR050430">
    <property type="entry name" value="Peptidase_S1"/>
</dbReference>
<dbReference type="PROSITE" id="PS00134">
    <property type="entry name" value="TRYPSIN_HIS"/>
    <property type="match status" value="1"/>
</dbReference>
<evidence type="ECO:0000313" key="12">
    <source>
        <dbReference type="Proteomes" id="UP001059596"/>
    </source>
</evidence>
<feature type="domain" description="Peptidase S1" evidence="10">
    <location>
        <begin position="81"/>
        <end position="302"/>
    </location>
</feature>
<dbReference type="PRINTS" id="PR00722">
    <property type="entry name" value="CHYMOTRYPSIN"/>
</dbReference>
<dbReference type="PROSITE" id="PS00135">
    <property type="entry name" value="TRYPSIN_SER"/>
    <property type="match status" value="1"/>
</dbReference>
<evidence type="ECO:0000259" key="10">
    <source>
        <dbReference type="PROSITE" id="PS50240"/>
    </source>
</evidence>
<keyword evidence="2 8" id="KW-0645">Protease</keyword>
<evidence type="ECO:0000256" key="5">
    <source>
        <dbReference type="ARBA" id="ARBA00022825"/>
    </source>
</evidence>
<dbReference type="SUPFAM" id="SSF50494">
    <property type="entry name" value="Trypsin-like serine proteases"/>
    <property type="match status" value="1"/>
</dbReference>
<keyword evidence="5 8" id="KW-0720">Serine protease</keyword>
<dbReference type="PANTHER" id="PTHR24276:SF94">
    <property type="entry name" value="AT20289P-RELATED"/>
    <property type="match status" value="1"/>
</dbReference>
<feature type="chain" id="PRO_5040303441" description="Peptidase S1 domain-containing protein" evidence="9">
    <location>
        <begin position="25"/>
        <end position="304"/>
    </location>
</feature>
<keyword evidence="6" id="KW-0865">Zymogen</keyword>
<evidence type="ECO:0000256" key="4">
    <source>
        <dbReference type="ARBA" id="ARBA00022801"/>
    </source>
</evidence>
<dbReference type="GO" id="GO:0004252">
    <property type="term" value="F:serine-type endopeptidase activity"/>
    <property type="evidence" value="ECO:0007669"/>
    <property type="project" value="InterPro"/>
</dbReference>
<dbReference type="Proteomes" id="UP001059596">
    <property type="component" value="Unassembled WGS sequence"/>
</dbReference>
<feature type="signal peptide" evidence="9">
    <location>
        <begin position="1"/>
        <end position="24"/>
    </location>
</feature>
<evidence type="ECO:0000313" key="11">
    <source>
        <dbReference type="EMBL" id="KAI8039015.1"/>
    </source>
</evidence>
<dbReference type="PANTHER" id="PTHR24276">
    <property type="entry name" value="POLYSERASE-RELATED"/>
    <property type="match status" value="1"/>
</dbReference>
<dbReference type="AlphaFoldDB" id="A0A9P9YLR5"/>